<dbReference type="Gene3D" id="3.40.50.2300">
    <property type="match status" value="1"/>
</dbReference>
<sequence>MSLSSNEQQENADINFSKLRLLIVDDQRSAALMLYGMLQKIGLKDIDIALSYQDAIERSKIKHYDFLLVDYHLDNTLNGFELLCLLRRRKYISASCGVIMISGDSSTEVILTSMAVEPDSFITKPVTTSILEKKLSESRIAGLQREPIYNALNYQGIQPAIELCKKRLLKLGHEHRIEGLLLDLLIENSDWAQAEKFVKILKKENPTHKVSLIEARITHHNGKTNEAIAMLEQLLQRSPLNIDAYDYLAVFLDQNKQHYDALAAAETALQFTPSISHRALKVAQLAANIDKSDNVIAAGKTLAARLPIIDITWLIRFAEFTAIFEQVYFIQSYPSRRRKLRHELRAIHQRAHSRLLPHQKPFLDSFGHITMARLYLAEDQPLKAKRRLMLGLSPYFAEINKLPSVLLADLLPTLICLGETKIIGEINRALQFRDSFDGHSQNRLDEVKQNEAMIQSVRNLETTLGHSYTLLNEAPQDALTLYEQVLIDYPYCTEANLGRLQCLIQLHIFDHNLTRQSLQAISSMPLPEDLAQWRDQLFSAMATSKTSSPQQAKMARLYQRKTTRYLQIGNNQAA</sequence>
<dbReference type="PANTHER" id="PTHR43228">
    <property type="entry name" value="TWO-COMPONENT RESPONSE REGULATOR"/>
    <property type="match status" value="1"/>
</dbReference>
<dbReference type="InterPro" id="IPR011990">
    <property type="entry name" value="TPR-like_helical_dom_sf"/>
</dbReference>
<dbReference type="EMBL" id="AMZO01000022">
    <property type="protein sequence ID" value="ELR64792.1"/>
    <property type="molecule type" value="Genomic_DNA"/>
</dbReference>
<evidence type="ECO:0000256" key="1">
    <source>
        <dbReference type="PROSITE-ProRule" id="PRU00169"/>
    </source>
</evidence>
<dbReference type="SUPFAM" id="SSF52172">
    <property type="entry name" value="CheY-like"/>
    <property type="match status" value="1"/>
</dbReference>
<dbReference type="Pfam" id="PF00072">
    <property type="entry name" value="Response_reg"/>
    <property type="match status" value="1"/>
</dbReference>
<evidence type="ECO:0000313" key="3">
    <source>
        <dbReference type="EMBL" id="ELR64792.1"/>
    </source>
</evidence>
<keyword evidence="4" id="KW-1185">Reference proteome</keyword>
<dbReference type="InterPro" id="IPR011006">
    <property type="entry name" value="CheY-like_superfamily"/>
</dbReference>
<keyword evidence="1" id="KW-0597">Phosphoprotein</keyword>
<dbReference type="InterPro" id="IPR052048">
    <property type="entry name" value="ST_Response_Regulator"/>
</dbReference>
<name>L8JBM8_9GAMM</name>
<accession>L8JBM8</accession>
<dbReference type="RefSeq" id="WP_007467497.1">
    <property type="nucleotide sequence ID" value="NZ_AMZO01000022.1"/>
</dbReference>
<dbReference type="GO" id="GO:0000160">
    <property type="term" value="P:phosphorelay signal transduction system"/>
    <property type="evidence" value="ECO:0007669"/>
    <property type="project" value="InterPro"/>
</dbReference>
<gene>
    <name evidence="3" type="ORF">C942_02198</name>
</gene>
<dbReference type="OrthoDB" id="5902636at2"/>
<proteinExistence type="predicted"/>
<reference evidence="3 4" key="1">
    <citation type="submission" date="2012-12" db="EMBL/GenBank/DDBJ databases">
        <title>Genome Assembly of Photobacterium sp. AK15.</title>
        <authorList>
            <person name="Khatri I."/>
            <person name="Vaidya B."/>
            <person name="Srinivas T.N.R."/>
            <person name="Subramanian S."/>
            <person name="Pinnaka A."/>
        </authorList>
    </citation>
    <scope>NUCLEOTIDE SEQUENCE [LARGE SCALE GENOMIC DNA]</scope>
    <source>
        <strain evidence="3 4">AK15</strain>
    </source>
</reference>
<dbReference type="SUPFAM" id="SSF48452">
    <property type="entry name" value="TPR-like"/>
    <property type="match status" value="1"/>
</dbReference>
<dbReference type="Gene3D" id="1.25.40.10">
    <property type="entry name" value="Tetratricopeptide repeat domain"/>
    <property type="match status" value="1"/>
</dbReference>
<dbReference type="SMART" id="SM00448">
    <property type="entry name" value="REC"/>
    <property type="match status" value="1"/>
</dbReference>
<dbReference type="PROSITE" id="PS50110">
    <property type="entry name" value="RESPONSE_REGULATORY"/>
    <property type="match status" value="1"/>
</dbReference>
<dbReference type="AlphaFoldDB" id="L8JBM8"/>
<feature type="modified residue" description="4-aspartylphosphate" evidence="1">
    <location>
        <position position="70"/>
    </location>
</feature>
<protein>
    <recommendedName>
        <fullName evidence="2">Response regulatory domain-containing protein</fullName>
    </recommendedName>
</protein>
<dbReference type="Proteomes" id="UP000011134">
    <property type="component" value="Unassembled WGS sequence"/>
</dbReference>
<dbReference type="PATRIC" id="fig|1056511.3.peg.3272"/>
<evidence type="ECO:0000313" key="4">
    <source>
        <dbReference type="Proteomes" id="UP000011134"/>
    </source>
</evidence>
<evidence type="ECO:0000259" key="2">
    <source>
        <dbReference type="PROSITE" id="PS50110"/>
    </source>
</evidence>
<comment type="caution">
    <text evidence="3">The sequence shown here is derived from an EMBL/GenBank/DDBJ whole genome shotgun (WGS) entry which is preliminary data.</text>
</comment>
<dbReference type="PANTHER" id="PTHR43228:SF1">
    <property type="entry name" value="TWO-COMPONENT RESPONSE REGULATOR ARR22"/>
    <property type="match status" value="1"/>
</dbReference>
<feature type="domain" description="Response regulatory" evidence="2">
    <location>
        <begin position="20"/>
        <end position="139"/>
    </location>
</feature>
<organism evidence="3 4">
    <name type="scientific">Photobacterium marinum</name>
    <dbReference type="NCBI Taxonomy" id="1056511"/>
    <lineage>
        <taxon>Bacteria</taxon>
        <taxon>Pseudomonadati</taxon>
        <taxon>Pseudomonadota</taxon>
        <taxon>Gammaproteobacteria</taxon>
        <taxon>Vibrionales</taxon>
        <taxon>Vibrionaceae</taxon>
        <taxon>Photobacterium</taxon>
    </lineage>
</organism>
<dbReference type="InterPro" id="IPR001789">
    <property type="entry name" value="Sig_transdc_resp-reg_receiver"/>
</dbReference>